<name>A0A9X2M578_STRMQ</name>
<feature type="compositionally biased region" description="Basic residues" evidence="1">
    <location>
        <begin position="140"/>
        <end position="150"/>
    </location>
</feature>
<keyword evidence="2" id="KW-0812">Transmembrane</keyword>
<reference evidence="3" key="1">
    <citation type="submission" date="2022-06" db="EMBL/GenBank/DDBJ databases">
        <title>WGS of actinobacteria.</title>
        <authorList>
            <person name="Thawai C."/>
        </authorList>
    </citation>
    <scope>NUCLEOTIDE SEQUENCE</scope>
    <source>
        <strain evidence="3">DSM 42010</strain>
    </source>
</reference>
<feature type="region of interest" description="Disordered" evidence="1">
    <location>
        <begin position="121"/>
        <end position="206"/>
    </location>
</feature>
<evidence type="ECO:0000256" key="2">
    <source>
        <dbReference type="SAM" id="Phobius"/>
    </source>
</evidence>
<dbReference type="Proteomes" id="UP001142400">
    <property type="component" value="Unassembled WGS sequence"/>
</dbReference>
<keyword evidence="2" id="KW-1133">Transmembrane helix</keyword>
<evidence type="ECO:0000313" key="4">
    <source>
        <dbReference type="Proteomes" id="UP001142400"/>
    </source>
</evidence>
<sequence length="257" mass="27004">MRAYLARVDAVLVQAVIAAALSFAHLHDLASAAGQDGWKAWAYPVSVDLLLVAAWKRLRSGASKAAGWCWFVVALAASLGANVATAGLLDLADVPDWLRILVAGWPAVAFLGGTLLAHTSAPLSNRDGSTTPQERDRRPPAIRRTPHTRRQAGAVADPLETRTTQPGTQPSARSEANDSRSGEVPATQPAVDEQADPIDDLAVPPSATVKLPPALVAHARKLADDHHARTGSPIDPETLRARLGVPAPLADAIASRL</sequence>
<feature type="transmembrane region" description="Helical" evidence="2">
    <location>
        <begin position="65"/>
        <end position="85"/>
    </location>
</feature>
<evidence type="ECO:0000313" key="3">
    <source>
        <dbReference type="EMBL" id="MCQ8835015.1"/>
    </source>
</evidence>
<feature type="transmembrane region" description="Helical" evidence="2">
    <location>
        <begin position="97"/>
        <end position="117"/>
    </location>
</feature>
<gene>
    <name evidence="3" type="ORF">NQU54_39680</name>
</gene>
<feature type="compositionally biased region" description="Polar residues" evidence="1">
    <location>
        <begin position="121"/>
        <end position="132"/>
    </location>
</feature>
<feature type="compositionally biased region" description="Polar residues" evidence="1">
    <location>
        <begin position="161"/>
        <end position="174"/>
    </location>
</feature>
<proteinExistence type="predicted"/>
<dbReference type="AlphaFoldDB" id="A0A9X2M578"/>
<keyword evidence="2" id="KW-0472">Membrane</keyword>
<comment type="caution">
    <text evidence="3">The sequence shown here is derived from an EMBL/GenBank/DDBJ whole genome shotgun (WGS) entry which is preliminary data.</text>
</comment>
<protein>
    <submittedName>
        <fullName evidence="3">DUF2637 domain-containing protein</fullName>
    </submittedName>
</protein>
<evidence type="ECO:0000256" key="1">
    <source>
        <dbReference type="SAM" id="MobiDB-lite"/>
    </source>
</evidence>
<dbReference type="RefSeq" id="WP_257635227.1">
    <property type="nucleotide sequence ID" value="NZ_JANIIC010000067.1"/>
</dbReference>
<accession>A0A9X2M578</accession>
<dbReference type="EMBL" id="JANIIC010000067">
    <property type="protein sequence ID" value="MCQ8835015.1"/>
    <property type="molecule type" value="Genomic_DNA"/>
</dbReference>
<dbReference type="InterPro" id="IPR021235">
    <property type="entry name" value="DUF2637"/>
</dbReference>
<dbReference type="Pfam" id="PF10935">
    <property type="entry name" value="DUF2637"/>
    <property type="match status" value="1"/>
</dbReference>
<organism evidence="3 4">
    <name type="scientific">Streptomyces malaysiensis subsp. samsunensis</name>
    <dbReference type="NCBI Taxonomy" id="459658"/>
    <lineage>
        <taxon>Bacteria</taxon>
        <taxon>Bacillati</taxon>
        <taxon>Actinomycetota</taxon>
        <taxon>Actinomycetes</taxon>
        <taxon>Kitasatosporales</taxon>
        <taxon>Streptomycetaceae</taxon>
        <taxon>Streptomyces</taxon>
        <taxon>Streptomyces violaceusniger group</taxon>
    </lineage>
</organism>
<keyword evidence="4" id="KW-1185">Reference proteome</keyword>